<comment type="caution">
    <text evidence="1">The sequence shown here is derived from an EMBL/GenBank/DDBJ whole genome shotgun (WGS) entry which is preliminary data.</text>
</comment>
<keyword evidence="2" id="KW-1185">Reference proteome</keyword>
<protein>
    <submittedName>
        <fullName evidence="1">Uncharacterized protein</fullName>
    </submittedName>
</protein>
<gene>
    <name evidence="1" type="ORF">CH376_06010</name>
</gene>
<dbReference type="EMBL" id="NPDU01000011">
    <property type="protein sequence ID" value="PJZ62860.1"/>
    <property type="molecule type" value="Genomic_DNA"/>
</dbReference>
<evidence type="ECO:0000313" key="1">
    <source>
        <dbReference type="EMBL" id="PJZ62860.1"/>
    </source>
</evidence>
<reference evidence="1 2" key="1">
    <citation type="submission" date="2017-07" db="EMBL/GenBank/DDBJ databases">
        <title>Leptospira spp. isolated from tropical soils.</title>
        <authorList>
            <person name="Thibeaux R."/>
            <person name="Iraola G."/>
            <person name="Ferres I."/>
            <person name="Bierque E."/>
            <person name="Girault D."/>
            <person name="Soupe-Gilbert M.-E."/>
            <person name="Picardeau M."/>
            <person name="Goarant C."/>
        </authorList>
    </citation>
    <scope>NUCLEOTIDE SEQUENCE [LARGE SCALE GENOMIC DNA]</scope>
    <source>
        <strain evidence="1 2">FH2-B-D1</strain>
    </source>
</reference>
<evidence type="ECO:0000313" key="2">
    <source>
        <dbReference type="Proteomes" id="UP000232149"/>
    </source>
</evidence>
<name>A0ABX4P3X1_9LEPT</name>
<organism evidence="1 2">
    <name type="scientific">Leptospira adleri</name>
    <dbReference type="NCBI Taxonomy" id="2023186"/>
    <lineage>
        <taxon>Bacteria</taxon>
        <taxon>Pseudomonadati</taxon>
        <taxon>Spirochaetota</taxon>
        <taxon>Spirochaetia</taxon>
        <taxon>Leptospirales</taxon>
        <taxon>Leptospiraceae</taxon>
        <taxon>Leptospira</taxon>
    </lineage>
</organism>
<sequence>MKPEICDHCKQNESLSQTDLCKDCLRKKFRSLIPISGKRYSSDPNLSRVSVLNEFRGAV</sequence>
<accession>A0ABX4P3X1</accession>
<dbReference type="Proteomes" id="UP000232149">
    <property type="component" value="Unassembled WGS sequence"/>
</dbReference>
<proteinExistence type="predicted"/>
<dbReference type="RefSeq" id="WP_100787989.1">
    <property type="nucleotide sequence ID" value="NZ_NPDU01000011.1"/>
</dbReference>